<dbReference type="InterPro" id="IPR045380">
    <property type="entry name" value="LD_TPept_scaffold_dom"/>
</dbReference>
<evidence type="ECO:0000256" key="7">
    <source>
        <dbReference type="PROSITE-ProRule" id="PRU01373"/>
    </source>
</evidence>
<name>A0A1H8Z2Q3_9HYPH</name>
<feature type="active site" description="Proton donor/acceptor" evidence="7">
    <location>
        <position position="571"/>
    </location>
</feature>
<dbReference type="Gene3D" id="1.10.101.10">
    <property type="entry name" value="PGBD-like superfamily/PGBD"/>
    <property type="match status" value="1"/>
</dbReference>
<dbReference type="STRING" id="1855383.SAMN05216548_10118"/>
<evidence type="ECO:0000313" key="12">
    <source>
        <dbReference type="Proteomes" id="UP000199647"/>
    </source>
</evidence>
<dbReference type="PROSITE" id="PS52029">
    <property type="entry name" value="LD_TPASE"/>
    <property type="match status" value="1"/>
</dbReference>
<dbReference type="GO" id="GO:0071555">
    <property type="term" value="P:cell wall organization"/>
    <property type="evidence" value="ECO:0007669"/>
    <property type="project" value="UniProtKB-UniRule"/>
</dbReference>
<dbReference type="Proteomes" id="UP000199647">
    <property type="component" value="Unassembled WGS sequence"/>
</dbReference>
<evidence type="ECO:0000256" key="1">
    <source>
        <dbReference type="ARBA" id="ARBA00004752"/>
    </source>
</evidence>
<evidence type="ECO:0000313" key="11">
    <source>
        <dbReference type="EMBL" id="SEP58646.1"/>
    </source>
</evidence>
<evidence type="ECO:0000256" key="9">
    <source>
        <dbReference type="SAM" id="SignalP"/>
    </source>
</evidence>
<dbReference type="SUPFAM" id="SSF47090">
    <property type="entry name" value="PGBD-like"/>
    <property type="match status" value="1"/>
</dbReference>
<dbReference type="GO" id="GO:0004180">
    <property type="term" value="F:carboxypeptidase activity"/>
    <property type="evidence" value="ECO:0007669"/>
    <property type="project" value="UniProtKB-ARBA"/>
</dbReference>
<dbReference type="InterPro" id="IPR005490">
    <property type="entry name" value="LD_TPept_cat_dom"/>
</dbReference>
<feature type="signal peptide" evidence="9">
    <location>
        <begin position="1"/>
        <end position="22"/>
    </location>
</feature>
<dbReference type="InterPro" id="IPR036366">
    <property type="entry name" value="PGBDSf"/>
</dbReference>
<dbReference type="UniPathway" id="UPA00219"/>
<proteinExistence type="inferred from homology"/>
<feature type="active site" description="Nucleophile" evidence="7">
    <location>
        <position position="590"/>
    </location>
</feature>
<dbReference type="OrthoDB" id="9778545at2"/>
<feature type="compositionally biased region" description="Pro residues" evidence="8">
    <location>
        <begin position="67"/>
        <end position="78"/>
    </location>
</feature>
<feature type="domain" description="L,D-TPase catalytic" evidence="10">
    <location>
        <begin position="437"/>
        <end position="618"/>
    </location>
</feature>
<feature type="compositionally biased region" description="Low complexity" evidence="8">
    <location>
        <begin position="79"/>
        <end position="142"/>
    </location>
</feature>
<keyword evidence="6 7" id="KW-0961">Cell wall biogenesis/degradation</keyword>
<keyword evidence="4 7" id="KW-0133">Cell shape</keyword>
<evidence type="ECO:0000256" key="2">
    <source>
        <dbReference type="ARBA" id="ARBA00005992"/>
    </source>
</evidence>
<dbReference type="Pfam" id="PF20142">
    <property type="entry name" value="Scaffold"/>
    <property type="match status" value="1"/>
</dbReference>
<comment type="similarity">
    <text evidence="2">Belongs to the YkuD family.</text>
</comment>
<dbReference type="GO" id="GO:0008360">
    <property type="term" value="P:regulation of cell shape"/>
    <property type="evidence" value="ECO:0007669"/>
    <property type="project" value="UniProtKB-UniRule"/>
</dbReference>
<evidence type="ECO:0000256" key="5">
    <source>
        <dbReference type="ARBA" id="ARBA00022984"/>
    </source>
</evidence>
<dbReference type="GO" id="GO:0016740">
    <property type="term" value="F:transferase activity"/>
    <property type="evidence" value="ECO:0007669"/>
    <property type="project" value="UniProtKB-KW"/>
</dbReference>
<evidence type="ECO:0000256" key="8">
    <source>
        <dbReference type="SAM" id="MobiDB-lite"/>
    </source>
</evidence>
<dbReference type="InterPro" id="IPR036365">
    <property type="entry name" value="PGBD-like_sf"/>
</dbReference>
<dbReference type="EMBL" id="FOFG01000001">
    <property type="protein sequence ID" value="SEP58646.1"/>
    <property type="molecule type" value="Genomic_DNA"/>
</dbReference>
<reference evidence="11 12" key="1">
    <citation type="submission" date="2016-10" db="EMBL/GenBank/DDBJ databases">
        <authorList>
            <person name="de Groot N.N."/>
        </authorList>
    </citation>
    <scope>NUCLEOTIDE SEQUENCE [LARGE SCALE GENOMIC DNA]</scope>
    <source>
        <strain evidence="11 12">A52C2</strain>
    </source>
</reference>
<evidence type="ECO:0000256" key="3">
    <source>
        <dbReference type="ARBA" id="ARBA00022679"/>
    </source>
</evidence>
<sequence>MKLVQLTAALSLAIAPVAAAKAAGVDPAADTQQQAAPEYTGSLPNRDAAPAQPAPAFTPATADAATPPAPVFAAPPAPTEAAPVDPAASAQTPAPASPATAAQAPAPVPAATATAAAPATTSPTPASPAASSPTTAADAATVNPTVTPAATTAATTAGSMTIPNAPSEEFARNVQEILSVANETRDPAERTLLGQIQAFYETRGFAPIWIQNGRPTAQMQKLQERMHQAGFDGLDPRDYSTISAEDYGDDVGSAAATEVDFSRAVARYASNLAGGRFSPENLDSVIGEKPWHPAANDVLSKLSASASPAADMDAFQPPQQQYAELKEKLGEILRGSETPAISVASGKTLRVGMQDARVATLRERLAVPADAEPNLYDQPVADAVSAFQAEHHLKANGVLSAATVTALNGGKANAADLPLLVANMERWRWMPRDMGAFNVTVNVPEFQLRIFDNGKVVHQTRVVVGKSDHQTPLFSNAIQYLVVNPYWNVPSSIITKEMMPSIRANPVGYFKRHNYQVLRKIGGRTVEVSPASIDWGTVNPRTLTIRQDPGDQNALGKIKFLFPNDYAVYLHDTPSKSFFARDMRALSHGCVRVDNPMDFADALLAHNPQWNAARLKKMFGDKERWVKLDNTIPVHLAYFTAWVDEGGNLRRFADVYGVDRQVLRALGSSADLMDRNGTLGPVALKRSPTEVQ</sequence>
<dbReference type="AlphaFoldDB" id="A0A1H8Z2Q3"/>
<dbReference type="InterPro" id="IPR052905">
    <property type="entry name" value="LD-transpeptidase_YkuD-like"/>
</dbReference>
<dbReference type="SUPFAM" id="SSF141523">
    <property type="entry name" value="L,D-transpeptidase catalytic domain-like"/>
    <property type="match status" value="1"/>
</dbReference>
<feature type="compositionally biased region" description="Low complexity" evidence="8">
    <location>
        <begin position="48"/>
        <end position="66"/>
    </location>
</feature>
<dbReference type="PANTHER" id="PTHR41533">
    <property type="entry name" value="L,D-TRANSPEPTIDASE HI_1667-RELATED"/>
    <property type="match status" value="1"/>
</dbReference>
<dbReference type="Gene3D" id="2.40.440.10">
    <property type="entry name" value="L,D-transpeptidase catalytic domain-like"/>
    <property type="match status" value="1"/>
</dbReference>
<dbReference type="CDD" id="cd16913">
    <property type="entry name" value="YkuD_like"/>
    <property type="match status" value="1"/>
</dbReference>
<dbReference type="GO" id="GO:0009252">
    <property type="term" value="P:peptidoglycan biosynthetic process"/>
    <property type="evidence" value="ECO:0007669"/>
    <property type="project" value="UniProtKB-UniPathway"/>
</dbReference>
<evidence type="ECO:0000256" key="4">
    <source>
        <dbReference type="ARBA" id="ARBA00022960"/>
    </source>
</evidence>
<keyword evidence="3" id="KW-0808">Transferase</keyword>
<keyword evidence="12" id="KW-1185">Reference proteome</keyword>
<comment type="pathway">
    <text evidence="1 7">Cell wall biogenesis; peptidoglycan biosynthesis.</text>
</comment>
<dbReference type="InterPro" id="IPR038063">
    <property type="entry name" value="Transpep_catalytic_dom"/>
</dbReference>
<dbReference type="Pfam" id="PF03734">
    <property type="entry name" value="YkuD"/>
    <property type="match status" value="1"/>
</dbReference>
<dbReference type="RefSeq" id="WP_092494563.1">
    <property type="nucleotide sequence ID" value="NZ_FOFG01000001.1"/>
</dbReference>
<feature type="chain" id="PRO_5011686217" evidence="9">
    <location>
        <begin position="23"/>
        <end position="692"/>
    </location>
</feature>
<protein>
    <submittedName>
        <fullName evidence="11">Murein L,D-transpeptidase YcbB/YkuD</fullName>
    </submittedName>
</protein>
<keyword evidence="9" id="KW-0732">Signal</keyword>
<evidence type="ECO:0000259" key="10">
    <source>
        <dbReference type="PROSITE" id="PS52029"/>
    </source>
</evidence>
<evidence type="ECO:0000256" key="6">
    <source>
        <dbReference type="ARBA" id="ARBA00023316"/>
    </source>
</evidence>
<organism evidence="11 12">
    <name type="scientific">Faunimonas pinastri</name>
    <dbReference type="NCBI Taxonomy" id="1855383"/>
    <lineage>
        <taxon>Bacteria</taxon>
        <taxon>Pseudomonadati</taxon>
        <taxon>Pseudomonadota</taxon>
        <taxon>Alphaproteobacteria</taxon>
        <taxon>Hyphomicrobiales</taxon>
        <taxon>Afifellaceae</taxon>
        <taxon>Faunimonas</taxon>
    </lineage>
</organism>
<keyword evidence="5 7" id="KW-0573">Peptidoglycan synthesis</keyword>
<feature type="region of interest" description="Disordered" evidence="8">
    <location>
        <begin position="29"/>
        <end position="142"/>
    </location>
</feature>
<dbReference type="PANTHER" id="PTHR41533:SF2">
    <property type="entry name" value="BLR7131 PROTEIN"/>
    <property type="match status" value="1"/>
</dbReference>
<accession>A0A1H8Z2Q3</accession>
<gene>
    <name evidence="11" type="ORF">SAMN05216548_10118</name>
</gene>